<dbReference type="InterPro" id="IPR012309">
    <property type="entry name" value="DNA_ligase_ATP-dep_C"/>
</dbReference>
<dbReference type="CDD" id="cd07970">
    <property type="entry name" value="OBF_DNA_ligase_LigC"/>
    <property type="match status" value="1"/>
</dbReference>
<dbReference type="Pfam" id="PF01068">
    <property type="entry name" value="DNA_ligase_A_M"/>
    <property type="match status" value="1"/>
</dbReference>
<dbReference type="EC" id="6.5.1.1" evidence="2"/>
<accession>A0A2T4UKN4</accession>
<evidence type="ECO:0000256" key="2">
    <source>
        <dbReference type="ARBA" id="ARBA00012727"/>
    </source>
</evidence>
<dbReference type="SUPFAM" id="SSF50249">
    <property type="entry name" value="Nucleic acid-binding proteins"/>
    <property type="match status" value="1"/>
</dbReference>
<dbReference type="PANTHER" id="PTHR45674">
    <property type="entry name" value="DNA LIGASE 1/3 FAMILY MEMBER"/>
    <property type="match status" value="1"/>
</dbReference>
<dbReference type="AlphaFoldDB" id="A0A2T4UKN4"/>
<feature type="compositionally biased region" description="Basic and acidic residues" evidence="5">
    <location>
        <begin position="309"/>
        <end position="318"/>
    </location>
</feature>
<dbReference type="Gene3D" id="2.40.50.140">
    <property type="entry name" value="Nucleic acid-binding proteins"/>
    <property type="match status" value="1"/>
</dbReference>
<feature type="domain" description="ATP-dependent DNA ligase family profile" evidence="6">
    <location>
        <begin position="106"/>
        <end position="229"/>
    </location>
</feature>
<dbReference type="GO" id="GO:0006310">
    <property type="term" value="P:DNA recombination"/>
    <property type="evidence" value="ECO:0007669"/>
    <property type="project" value="InterPro"/>
</dbReference>
<evidence type="ECO:0000313" key="7">
    <source>
        <dbReference type="EMBL" id="PTL59781.1"/>
    </source>
</evidence>
<dbReference type="RefSeq" id="WP_107568425.1">
    <property type="nucleotide sequence ID" value="NZ_PYYB01000001.1"/>
</dbReference>
<evidence type="ECO:0000256" key="3">
    <source>
        <dbReference type="ARBA" id="ARBA00022598"/>
    </source>
</evidence>
<evidence type="ECO:0000256" key="1">
    <source>
        <dbReference type="ARBA" id="ARBA00007572"/>
    </source>
</evidence>
<feature type="region of interest" description="Disordered" evidence="5">
    <location>
        <begin position="305"/>
        <end position="326"/>
    </location>
</feature>
<dbReference type="GO" id="GO:0006281">
    <property type="term" value="P:DNA repair"/>
    <property type="evidence" value="ECO:0007669"/>
    <property type="project" value="InterPro"/>
</dbReference>
<dbReference type="InterPro" id="IPR044117">
    <property type="entry name" value="OBF_LigC-like"/>
</dbReference>
<organism evidence="7 8">
    <name type="scientific">Paraconexibacter algicola</name>
    <dbReference type="NCBI Taxonomy" id="2133960"/>
    <lineage>
        <taxon>Bacteria</taxon>
        <taxon>Bacillati</taxon>
        <taxon>Actinomycetota</taxon>
        <taxon>Thermoleophilia</taxon>
        <taxon>Solirubrobacterales</taxon>
        <taxon>Paraconexibacteraceae</taxon>
        <taxon>Paraconexibacter</taxon>
    </lineage>
</organism>
<evidence type="ECO:0000256" key="4">
    <source>
        <dbReference type="ARBA" id="ARBA00034003"/>
    </source>
</evidence>
<comment type="similarity">
    <text evidence="1">Belongs to the ATP-dependent DNA ligase family.</text>
</comment>
<dbReference type="OrthoDB" id="9770771at2"/>
<reference evidence="7 8" key="1">
    <citation type="submission" date="2018-03" db="EMBL/GenBank/DDBJ databases">
        <title>Aquarubrobacter algicola gen. nov., sp. nov., a novel actinobacterium isolated from shallow eutrophic lake during the end of cyanobacterial harmful algal blooms.</title>
        <authorList>
            <person name="Chun S.J."/>
        </authorList>
    </citation>
    <scope>NUCLEOTIDE SEQUENCE [LARGE SCALE GENOMIC DNA]</scope>
    <source>
        <strain evidence="7 8">Seoho-28</strain>
    </source>
</reference>
<dbReference type="PANTHER" id="PTHR45674:SF4">
    <property type="entry name" value="DNA LIGASE 1"/>
    <property type="match status" value="1"/>
</dbReference>
<dbReference type="InterPro" id="IPR012310">
    <property type="entry name" value="DNA_ligase_ATP-dep_cent"/>
</dbReference>
<dbReference type="EMBL" id="PYYB01000001">
    <property type="protein sequence ID" value="PTL59781.1"/>
    <property type="molecule type" value="Genomic_DNA"/>
</dbReference>
<evidence type="ECO:0000256" key="5">
    <source>
        <dbReference type="SAM" id="MobiDB-lite"/>
    </source>
</evidence>
<proteinExistence type="inferred from homology"/>
<protein>
    <recommendedName>
        <fullName evidence="2">DNA ligase (ATP)</fullName>
        <ecNumber evidence="2">6.5.1.1</ecNumber>
    </recommendedName>
</protein>
<dbReference type="SUPFAM" id="SSF56091">
    <property type="entry name" value="DNA ligase/mRNA capping enzyme, catalytic domain"/>
    <property type="match status" value="1"/>
</dbReference>
<evidence type="ECO:0000259" key="6">
    <source>
        <dbReference type="PROSITE" id="PS50160"/>
    </source>
</evidence>
<dbReference type="Pfam" id="PF04679">
    <property type="entry name" value="DNA_ligase_A_C"/>
    <property type="match status" value="1"/>
</dbReference>
<name>A0A2T4UKN4_9ACTN</name>
<dbReference type="Proteomes" id="UP000240739">
    <property type="component" value="Unassembled WGS sequence"/>
</dbReference>
<dbReference type="GO" id="GO:0003910">
    <property type="term" value="F:DNA ligase (ATP) activity"/>
    <property type="evidence" value="ECO:0007669"/>
    <property type="project" value="UniProtKB-EC"/>
</dbReference>
<dbReference type="InterPro" id="IPR050191">
    <property type="entry name" value="ATP-dep_DNA_ligase"/>
</dbReference>
<dbReference type="InterPro" id="IPR012340">
    <property type="entry name" value="NA-bd_OB-fold"/>
</dbReference>
<feature type="region of interest" description="Disordered" evidence="5">
    <location>
        <begin position="1"/>
        <end position="22"/>
    </location>
</feature>
<sequence length="326" mass="36197">MSLPLQPPVPPQLARPRKGLPDEEGWAYEPKWDGFRMLVFLDGSGDAYLQSRGGKPMARYFPEVTFPAGVRAVLDGEIVIDSDEEGVQTFDTLSQRIHPAASRVAMLAEKTPARYVAFDLLADGDESLLELGFGERRRRLEAWAAEHDPASAGHPFSVTPIEYAAADAEKWLYHGEGAIAKELDAPYEPGKRTGFVKIKRVRTLDAVVLGWRPGKAAGTVGSIILGVYDEPGGTLRVIGHSSGFSAKEKRELVDRLRPYETGERGSGDPSRWKPDEELEWVALRPELVVEISYDHASDGRIRHGTKVQRWRDDKRPEECLADQLQG</sequence>
<dbReference type="InterPro" id="IPR044119">
    <property type="entry name" value="Adenylation_LigC-like"/>
</dbReference>
<dbReference type="PROSITE" id="PS50160">
    <property type="entry name" value="DNA_LIGASE_A3"/>
    <property type="match status" value="1"/>
</dbReference>
<dbReference type="NCBIfam" id="NF006078">
    <property type="entry name" value="PRK08224.1"/>
    <property type="match status" value="1"/>
</dbReference>
<feature type="compositionally biased region" description="Pro residues" evidence="5">
    <location>
        <begin position="1"/>
        <end position="13"/>
    </location>
</feature>
<dbReference type="CDD" id="cd07905">
    <property type="entry name" value="Adenylation_DNA_ligase_LigC"/>
    <property type="match status" value="1"/>
</dbReference>
<gene>
    <name evidence="7" type="ORF">C7Y72_09005</name>
</gene>
<comment type="catalytic activity">
    <reaction evidence="4">
        <text>ATP + (deoxyribonucleotide)n-3'-hydroxyl + 5'-phospho-(deoxyribonucleotide)m = (deoxyribonucleotide)n+m + AMP + diphosphate.</text>
        <dbReference type="EC" id="6.5.1.1"/>
    </reaction>
</comment>
<dbReference type="InterPro" id="IPR016059">
    <property type="entry name" value="DNA_ligase_ATP-dep_CS"/>
</dbReference>
<keyword evidence="3 7" id="KW-0436">Ligase</keyword>
<dbReference type="Gene3D" id="3.30.470.30">
    <property type="entry name" value="DNA ligase/mRNA capping enzyme"/>
    <property type="match status" value="1"/>
</dbReference>
<dbReference type="GO" id="GO:0005524">
    <property type="term" value="F:ATP binding"/>
    <property type="evidence" value="ECO:0007669"/>
    <property type="project" value="InterPro"/>
</dbReference>
<dbReference type="PROSITE" id="PS00333">
    <property type="entry name" value="DNA_LIGASE_A2"/>
    <property type="match status" value="1"/>
</dbReference>
<evidence type="ECO:0000313" key="8">
    <source>
        <dbReference type="Proteomes" id="UP000240739"/>
    </source>
</evidence>
<comment type="caution">
    <text evidence="7">The sequence shown here is derived from an EMBL/GenBank/DDBJ whole genome shotgun (WGS) entry which is preliminary data.</text>
</comment>
<keyword evidence="8" id="KW-1185">Reference proteome</keyword>